<dbReference type="HOGENOM" id="CLU_3042040_0_0_9"/>
<dbReference type="AlphaFoldDB" id="A7VVM9"/>
<name>A7VVM9_9FIRM</name>
<sequence length="54" mass="5772">MAEALAGSLKKQSEADSPVEFNFHGGVFYPKGKNPSRLAPATLKRSLALISARL</sequence>
<dbReference type="Proteomes" id="UP000003490">
    <property type="component" value="Unassembled WGS sequence"/>
</dbReference>
<dbReference type="EMBL" id="ABCB02000019">
    <property type="protein sequence ID" value="EDO61029.1"/>
    <property type="molecule type" value="Genomic_DNA"/>
</dbReference>
<evidence type="ECO:0000313" key="2">
    <source>
        <dbReference type="Proteomes" id="UP000003490"/>
    </source>
</evidence>
<comment type="caution">
    <text evidence="1">The sequence shown here is derived from an EMBL/GenBank/DDBJ whole genome shotgun (WGS) entry which is preliminary data.</text>
</comment>
<protein>
    <submittedName>
        <fullName evidence="1">Uncharacterized protein</fullName>
    </submittedName>
</protein>
<proteinExistence type="predicted"/>
<reference evidence="1 2" key="1">
    <citation type="submission" date="2007-08" db="EMBL/GenBank/DDBJ databases">
        <title>Draft genome sequence of Clostridium leptum (DSM 753).</title>
        <authorList>
            <person name="Sudarsanam P."/>
            <person name="Ley R."/>
            <person name="Guruge J."/>
            <person name="Turnbaugh P.J."/>
            <person name="Mahowald M."/>
            <person name="Liep D."/>
            <person name="Gordon J."/>
        </authorList>
    </citation>
    <scope>NUCLEOTIDE SEQUENCE [LARGE SCALE GENOMIC DNA]</scope>
    <source>
        <strain evidence="1 2">DSM 753</strain>
    </source>
</reference>
<reference evidence="1 2" key="2">
    <citation type="submission" date="2007-08" db="EMBL/GenBank/DDBJ databases">
        <authorList>
            <person name="Fulton L."/>
            <person name="Clifton S."/>
            <person name="Fulton B."/>
            <person name="Xu J."/>
            <person name="Minx P."/>
            <person name="Pepin K.H."/>
            <person name="Johnson M."/>
            <person name="Thiruvilangam P."/>
            <person name="Bhonagiri V."/>
            <person name="Nash W.E."/>
            <person name="Wang C."/>
            <person name="Mardis E.R."/>
            <person name="Wilson R.K."/>
        </authorList>
    </citation>
    <scope>NUCLEOTIDE SEQUENCE [LARGE SCALE GENOMIC DNA]</scope>
    <source>
        <strain evidence="1 2">DSM 753</strain>
    </source>
</reference>
<organism evidence="1 2">
    <name type="scientific">[Clostridium] leptum DSM 753</name>
    <dbReference type="NCBI Taxonomy" id="428125"/>
    <lineage>
        <taxon>Bacteria</taxon>
        <taxon>Bacillati</taxon>
        <taxon>Bacillota</taxon>
        <taxon>Clostridia</taxon>
        <taxon>Eubacteriales</taxon>
        <taxon>Oscillospiraceae</taxon>
        <taxon>Oscillospiraceae incertae sedis</taxon>
    </lineage>
</organism>
<accession>A7VVM9</accession>
<evidence type="ECO:0000313" key="1">
    <source>
        <dbReference type="EMBL" id="EDO61029.1"/>
    </source>
</evidence>
<gene>
    <name evidence="1" type="ORF">CLOLEP_02641</name>
</gene>